<dbReference type="SMART" id="SM00046">
    <property type="entry name" value="DAGKc"/>
    <property type="match status" value="1"/>
</dbReference>
<dbReference type="Gene3D" id="3.40.50.10330">
    <property type="entry name" value="Probable inorganic polyphosphate/atp-NAD kinase, domain 1"/>
    <property type="match status" value="1"/>
</dbReference>
<evidence type="ECO:0000256" key="9">
    <source>
        <dbReference type="ARBA" id="ARBA00022842"/>
    </source>
</evidence>
<dbReference type="OrthoDB" id="9786026at2"/>
<dbReference type="GO" id="GO:0016301">
    <property type="term" value="F:kinase activity"/>
    <property type="evidence" value="ECO:0007669"/>
    <property type="project" value="UniProtKB-KW"/>
</dbReference>
<evidence type="ECO:0000256" key="8">
    <source>
        <dbReference type="ARBA" id="ARBA00022840"/>
    </source>
</evidence>
<evidence type="ECO:0000313" key="15">
    <source>
        <dbReference type="Proteomes" id="UP000183508"/>
    </source>
</evidence>
<keyword evidence="8" id="KW-0067">ATP-binding</keyword>
<dbReference type="NCBIfam" id="TIGR00147">
    <property type="entry name" value="YegS/Rv2252/BmrU family lipid kinase"/>
    <property type="match status" value="1"/>
</dbReference>
<dbReference type="STRING" id="392015.SAMN05421543_10521"/>
<dbReference type="InterPro" id="IPR045540">
    <property type="entry name" value="YegS/DAGK_C"/>
</dbReference>
<comment type="similarity">
    <text evidence="2">Belongs to the diacylglycerol/lipid kinase family.</text>
</comment>
<evidence type="ECO:0000313" key="14">
    <source>
        <dbReference type="EMBL" id="SFU62459.1"/>
    </source>
</evidence>
<keyword evidence="3" id="KW-0444">Lipid biosynthesis</keyword>
<keyword evidence="7 14" id="KW-0418">Kinase</keyword>
<keyword evidence="10" id="KW-0443">Lipid metabolism</keyword>
<reference evidence="15" key="1">
    <citation type="submission" date="2016-10" db="EMBL/GenBank/DDBJ databases">
        <authorList>
            <person name="Varghese N."/>
        </authorList>
    </citation>
    <scope>NUCLEOTIDE SEQUENCE [LARGE SCALE GENOMIC DNA]</scope>
    <source>
        <strain evidence="15">DSM 17980</strain>
    </source>
</reference>
<keyword evidence="15" id="KW-1185">Reference proteome</keyword>
<evidence type="ECO:0000256" key="10">
    <source>
        <dbReference type="ARBA" id="ARBA00023098"/>
    </source>
</evidence>
<keyword evidence="4" id="KW-0808">Transferase</keyword>
<keyword evidence="12" id="KW-1208">Phospholipid metabolism</keyword>
<dbReference type="InterPro" id="IPR005218">
    <property type="entry name" value="Diacylglycerol/lipid_kinase"/>
</dbReference>
<gene>
    <name evidence="14" type="ORF">SAMN05421543_10521</name>
</gene>
<dbReference type="Pfam" id="PF00781">
    <property type="entry name" value="DAGK_cat"/>
    <property type="match status" value="1"/>
</dbReference>
<dbReference type="PANTHER" id="PTHR12358:SF106">
    <property type="entry name" value="LIPID KINASE YEGS"/>
    <property type="match status" value="1"/>
</dbReference>
<dbReference type="InterPro" id="IPR016064">
    <property type="entry name" value="NAD/diacylglycerol_kinase_sf"/>
</dbReference>
<evidence type="ECO:0000256" key="6">
    <source>
        <dbReference type="ARBA" id="ARBA00022741"/>
    </source>
</evidence>
<evidence type="ECO:0000256" key="2">
    <source>
        <dbReference type="ARBA" id="ARBA00005983"/>
    </source>
</evidence>
<sequence length="299" mass="32597">MPTHFHFLVNRIAGRGRAAKAWERVRARLEEHAKLHPELIYTSSQAGQPFPFDQLSKDTVLVAVGGDGSVHYAAAIAVREGLSLGVIPAGTGNDFAAALGIPEDPSRALDVLLSGALRPVDVAQVGERMFINAGGFGIDADIVHFVEGHPWVKQRGTFGYAVAFPVVLFRHRPYNVRVQLDGDQMHFEGVTILVVALGPRLAGGMKIAPEASRFDGMFDVCVAHGFSKPGLLRVFPTIYKGTHVRLPGVFMGRAKRIVLDFDADTYRGQFDGEQVSGRGPVEMECRSDLLRVCLPRETQ</sequence>
<dbReference type="Gene3D" id="2.60.200.40">
    <property type="match status" value="1"/>
</dbReference>
<name>A0A1I7HPD1_9BACL</name>
<dbReference type="AlphaFoldDB" id="A0A1I7HPD1"/>
<dbReference type="PROSITE" id="PS50146">
    <property type="entry name" value="DAGK"/>
    <property type="match status" value="1"/>
</dbReference>
<keyword evidence="9" id="KW-0460">Magnesium</keyword>
<feature type="domain" description="DAGKc" evidence="13">
    <location>
        <begin position="1"/>
        <end position="129"/>
    </location>
</feature>
<keyword evidence="11" id="KW-0594">Phospholipid biosynthesis</keyword>
<evidence type="ECO:0000256" key="4">
    <source>
        <dbReference type="ARBA" id="ARBA00022679"/>
    </source>
</evidence>
<evidence type="ECO:0000256" key="11">
    <source>
        <dbReference type="ARBA" id="ARBA00023209"/>
    </source>
</evidence>
<protein>
    <submittedName>
        <fullName evidence="14">Lipid kinase, YegS/Rv2252/BmrU family</fullName>
    </submittedName>
</protein>
<keyword evidence="6" id="KW-0547">Nucleotide-binding</keyword>
<dbReference type="Pfam" id="PF19279">
    <property type="entry name" value="YegS_C"/>
    <property type="match status" value="1"/>
</dbReference>
<accession>A0A1I7HPD1</accession>
<dbReference type="GO" id="GO:0005524">
    <property type="term" value="F:ATP binding"/>
    <property type="evidence" value="ECO:0007669"/>
    <property type="project" value="UniProtKB-KW"/>
</dbReference>
<evidence type="ECO:0000256" key="12">
    <source>
        <dbReference type="ARBA" id="ARBA00023264"/>
    </source>
</evidence>
<dbReference type="SUPFAM" id="SSF111331">
    <property type="entry name" value="NAD kinase/diacylglycerol kinase-like"/>
    <property type="match status" value="1"/>
</dbReference>
<dbReference type="PANTHER" id="PTHR12358">
    <property type="entry name" value="SPHINGOSINE KINASE"/>
    <property type="match status" value="1"/>
</dbReference>
<keyword evidence="5" id="KW-0479">Metal-binding</keyword>
<dbReference type="GO" id="GO:0008654">
    <property type="term" value="P:phospholipid biosynthetic process"/>
    <property type="evidence" value="ECO:0007669"/>
    <property type="project" value="UniProtKB-KW"/>
</dbReference>
<dbReference type="GO" id="GO:0046872">
    <property type="term" value="F:metal ion binding"/>
    <property type="evidence" value="ECO:0007669"/>
    <property type="project" value="UniProtKB-KW"/>
</dbReference>
<dbReference type="EMBL" id="FPBV01000005">
    <property type="protein sequence ID" value="SFU62459.1"/>
    <property type="molecule type" value="Genomic_DNA"/>
</dbReference>
<proteinExistence type="inferred from homology"/>
<dbReference type="GO" id="GO:0005886">
    <property type="term" value="C:plasma membrane"/>
    <property type="evidence" value="ECO:0007669"/>
    <property type="project" value="TreeGrafter"/>
</dbReference>
<evidence type="ECO:0000256" key="5">
    <source>
        <dbReference type="ARBA" id="ARBA00022723"/>
    </source>
</evidence>
<dbReference type="InterPro" id="IPR017438">
    <property type="entry name" value="ATP-NAD_kinase_N"/>
</dbReference>
<dbReference type="Proteomes" id="UP000183508">
    <property type="component" value="Unassembled WGS sequence"/>
</dbReference>
<dbReference type="RefSeq" id="WP_074950520.1">
    <property type="nucleotide sequence ID" value="NZ_FPBV01000005.1"/>
</dbReference>
<dbReference type="InterPro" id="IPR050187">
    <property type="entry name" value="Lipid_Phosphate_FormReg"/>
</dbReference>
<organism evidence="14 15">
    <name type="scientific">Alicyclobacillus macrosporangiidus</name>
    <dbReference type="NCBI Taxonomy" id="392015"/>
    <lineage>
        <taxon>Bacteria</taxon>
        <taxon>Bacillati</taxon>
        <taxon>Bacillota</taxon>
        <taxon>Bacilli</taxon>
        <taxon>Bacillales</taxon>
        <taxon>Alicyclobacillaceae</taxon>
        <taxon>Alicyclobacillus</taxon>
    </lineage>
</organism>
<evidence type="ECO:0000256" key="1">
    <source>
        <dbReference type="ARBA" id="ARBA00001946"/>
    </source>
</evidence>
<evidence type="ECO:0000256" key="7">
    <source>
        <dbReference type="ARBA" id="ARBA00022777"/>
    </source>
</evidence>
<comment type="cofactor">
    <cofactor evidence="1">
        <name>Mg(2+)</name>
        <dbReference type="ChEBI" id="CHEBI:18420"/>
    </cofactor>
</comment>
<dbReference type="InterPro" id="IPR001206">
    <property type="entry name" value="Diacylglycerol_kinase_cat_dom"/>
</dbReference>
<evidence type="ECO:0000256" key="3">
    <source>
        <dbReference type="ARBA" id="ARBA00022516"/>
    </source>
</evidence>
<evidence type="ECO:0000259" key="13">
    <source>
        <dbReference type="PROSITE" id="PS50146"/>
    </source>
</evidence>